<evidence type="ECO:0000256" key="10">
    <source>
        <dbReference type="PIRSR" id="PIRSR602403-1"/>
    </source>
</evidence>
<evidence type="ECO:0000256" key="8">
    <source>
        <dbReference type="ARBA" id="ARBA00023160"/>
    </source>
</evidence>
<dbReference type="Gramene" id="PHT84723">
    <property type="protein sequence ID" value="PHT84723"/>
    <property type="gene ID" value="T459_13166"/>
</dbReference>
<dbReference type="Proteomes" id="UP000222542">
    <property type="component" value="Unassembled WGS sequence"/>
</dbReference>
<reference evidence="11 12" key="1">
    <citation type="journal article" date="2014" name="Nat. Genet.">
        <title>Genome sequence of the hot pepper provides insights into the evolution of pungency in Capsicum species.</title>
        <authorList>
            <person name="Kim S."/>
            <person name="Park M."/>
            <person name="Yeom S.I."/>
            <person name="Kim Y.M."/>
            <person name="Lee J.M."/>
            <person name="Lee H.A."/>
            <person name="Seo E."/>
            <person name="Choi J."/>
            <person name="Cheong K."/>
            <person name="Kim K.T."/>
            <person name="Jung K."/>
            <person name="Lee G.W."/>
            <person name="Oh S.K."/>
            <person name="Bae C."/>
            <person name="Kim S.B."/>
            <person name="Lee H.Y."/>
            <person name="Kim S.Y."/>
            <person name="Kim M.S."/>
            <person name="Kang B.C."/>
            <person name="Jo Y.D."/>
            <person name="Yang H.B."/>
            <person name="Jeong H.J."/>
            <person name="Kang W.H."/>
            <person name="Kwon J.K."/>
            <person name="Shin C."/>
            <person name="Lim J.Y."/>
            <person name="Park J.H."/>
            <person name="Huh J.H."/>
            <person name="Kim J.S."/>
            <person name="Kim B.D."/>
            <person name="Cohen O."/>
            <person name="Paran I."/>
            <person name="Suh M.C."/>
            <person name="Lee S.B."/>
            <person name="Kim Y.K."/>
            <person name="Shin Y."/>
            <person name="Noh S.J."/>
            <person name="Park J."/>
            <person name="Seo Y.S."/>
            <person name="Kwon S.Y."/>
            <person name="Kim H.A."/>
            <person name="Park J.M."/>
            <person name="Kim H.J."/>
            <person name="Choi S.B."/>
            <person name="Bosland P.W."/>
            <person name="Reeves G."/>
            <person name="Jo S.H."/>
            <person name="Lee B.W."/>
            <person name="Cho H.T."/>
            <person name="Choi H.S."/>
            <person name="Lee M.S."/>
            <person name="Yu Y."/>
            <person name="Do Choi Y."/>
            <person name="Park B.S."/>
            <person name="van Deynze A."/>
            <person name="Ashrafi H."/>
            <person name="Hill T."/>
            <person name="Kim W.T."/>
            <person name="Pai H.S."/>
            <person name="Ahn H.K."/>
            <person name="Yeam I."/>
            <person name="Giovannoni J.J."/>
            <person name="Rose J.K."/>
            <person name="Sorensen I."/>
            <person name="Lee S.J."/>
            <person name="Kim R.W."/>
            <person name="Choi I.Y."/>
            <person name="Choi B.S."/>
            <person name="Lim J.S."/>
            <person name="Lee Y.H."/>
            <person name="Choi D."/>
        </authorList>
    </citation>
    <scope>NUCLEOTIDE SEQUENCE [LARGE SCALE GENOMIC DNA]</scope>
    <source>
        <strain evidence="12">cv. CM334</strain>
    </source>
</reference>
<dbReference type="PANTHER" id="PTHR24286:SF255">
    <property type="entry name" value="ALLENE OXIDE SYNTHASE, CHLOROPLASTIC"/>
    <property type="match status" value="1"/>
</dbReference>
<dbReference type="InterPro" id="IPR001128">
    <property type="entry name" value="Cyt_P450"/>
</dbReference>
<dbReference type="Gene3D" id="1.10.630.10">
    <property type="entry name" value="Cytochrome P450"/>
    <property type="match status" value="1"/>
</dbReference>
<evidence type="ECO:0000313" key="11">
    <source>
        <dbReference type="EMBL" id="PHT84723.1"/>
    </source>
</evidence>
<keyword evidence="3 10" id="KW-0479">Metal-binding</keyword>
<comment type="caution">
    <text evidence="11">The sequence shown here is derived from an EMBL/GenBank/DDBJ whole genome shotgun (WGS) entry which is preliminary data.</text>
</comment>
<accession>A0A2G2ZRY7</accession>
<feature type="binding site" description="axial binding residue" evidence="10">
    <location>
        <position position="107"/>
    </location>
    <ligand>
        <name>heme</name>
        <dbReference type="ChEBI" id="CHEBI:30413"/>
    </ligand>
    <ligandPart>
        <name>Fe</name>
        <dbReference type="ChEBI" id="CHEBI:18248"/>
    </ligandPart>
</feature>
<dbReference type="GO" id="GO:0005506">
    <property type="term" value="F:iron ion binding"/>
    <property type="evidence" value="ECO:0007669"/>
    <property type="project" value="InterPro"/>
</dbReference>
<evidence type="ECO:0000256" key="5">
    <source>
        <dbReference type="ARBA" id="ARBA00022832"/>
    </source>
</evidence>
<dbReference type="GO" id="GO:0031408">
    <property type="term" value="P:oxylipin biosynthetic process"/>
    <property type="evidence" value="ECO:0007669"/>
    <property type="project" value="UniProtKB-KW"/>
</dbReference>
<keyword evidence="6 10" id="KW-0408">Iron</keyword>
<dbReference type="AlphaFoldDB" id="A0A2G2ZRY7"/>
<evidence type="ECO:0000256" key="1">
    <source>
        <dbReference type="ARBA" id="ARBA00010617"/>
    </source>
</evidence>
<keyword evidence="10" id="KW-0349">Heme</keyword>
<name>A0A2G2ZRY7_CAPAN</name>
<comment type="cofactor">
    <cofactor evidence="10">
        <name>heme</name>
        <dbReference type="ChEBI" id="CHEBI:30413"/>
    </cofactor>
</comment>
<keyword evidence="7" id="KW-0443">Lipid metabolism</keyword>
<evidence type="ECO:0000256" key="3">
    <source>
        <dbReference type="ARBA" id="ARBA00022723"/>
    </source>
</evidence>
<evidence type="ECO:0000256" key="9">
    <source>
        <dbReference type="ARBA" id="ARBA00023239"/>
    </source>
</evidence>
<evidence type="ECO:0000256" key="4">
    <source>
        <dbReference type="ARBA" id="ARBA00022767"/>
    </source>
</evidence>
<organism evidence="11 12">
    <name type="scientific">Capsicum annuum</name>
    <name type="common">Capsicum pepper</name>
    <dbReference type="NCBI Taxonomy" id="4072"/>
    <lineage>
        <taxon>Eukaryota</taxon>
        <taxon>Viridiplantae</taxon>
        <taxon>Streptophyta</taxon>
        <taxon>Embryophyta</taxon>
        <taxon>Tracheophyta</taxon>
        <taxon>Spermatophyta</taxon>
        <taxon>Magnoliopsida</taxon>
        <taxon>eudicotyledons</taxon>
        <taxon>Gunneridae</taxon>
        <taxon>Pentapetalae</taxon>
        <taxon>asterids</taxon>
        <taxon>lamiids</taxon>
        <taxon>Solanales</taxon>
        <taxon>Solanaceae</taxon>
        <taxon>Solanoideae</taxon>
        <taxon>Capsiceae</taxon>
        <taxon>Capsicum</taxon>
    </lineage>
</organism>
<dbReference type="Pfam" id="PF00067">
    <property type="entry name" value="p450"/>
    <property type="match status" value="1"/>
</dbReference>
<dbReference type="GO" id="GO:0016829">
    <property type="term" value="F:lyase activity"/>
    <property type="evidence" value="ECO:0007669"/>
    <property type="project" value="UniProtKB-KW"/>
</dbReference>
<evidence type="ECO:0000313" key="12">
    <source>
        <dbReference type="Proteomes" id="UP000222542"/>
    </source>
</evidence>
<proteinExistence type="inferred from homology"/>
<reference evidence="11 12" key="2">
    <citation type="journal article" date="2017" name="Genome Biol.">
        <title>New reference genome sequences of hot pepper reveal the massive evolution of plant disease-resistance genes by retroduplication.</title>
        <authorList>
            <person name="Kim S."/>
            <person name="Park J."/>
            <person name="Yeom S.I."/>
            <person name="Kim Y.M."/>
            <person name="Seo E."/>
            <person name="Kim K.T."/>
            <person name="Kim M.S."/>
            <person name="Lee J.M."/>
            <person name="Cheong K."/>
            <person name="Shin H.S."/>
            <person name="Kim S.B."/>
            <person name="Han K."/>
            <person name="Lee J."/>
            <person name="Park M."/>
            <person name="Lee H.A."/>
            <person name="Lee H.Y."/>
            <person name="Lee Y."/>
            <person name="Oh S."/>
            <person name="Lee J.H."/>
            <person name="Choi E."/>
            <person name="Choi E."/>
            <person name="Lee S.E."/>
            <person name="Jeon J."/>
            <person name="Kim H."/>
            <person name="Choi G."/>
            <person name="Song H."/>
            <person name="Lee J."/>
            <person name="Lee S.C."/>
            <person name="Kwon J.K."/>
            <person name="Lee H.Y."/>
            <person name="Koo N."/>
            <person name="Hong Y."/>
            <person name="Kim R.W."/>
            <person name="Kang W.H."/>
            <person name="Huh J.H."/>
            <person name="Kang B.C."/>
            <person name="Yang T.J."/>
            <person name="Lee Y.H."/>
            <person name="Bennetzen J.L."/>
            <person name="Choi D."/>
        </authorList>
    </citation>
    <scope>NUCLEOTIDE SEQUENCE [LARGE SCALE GENOMIC DNA]</scope>
    <source>
        <strain evidence="12">cv. CM334</strain>
    </source>
</reference>
<dbReference type="GO" id="GO:0016705">
    <property type="term" value="F:oxidoreductase activity, acting on paired donors, with incorporation or reduction of molecular oxygen"/>
    <property type="evidence" value="ECO:0007669"/>
    <property type="project" value="InterPro"/>
</dbReference>
<dbReference type="GO" id="GO:0004497">
    <property type="term" value="F:monooxygenase activity"/>
    <property type="evidence" value="ECO:0007669"/>
    <property type="project" value="InterPro"/>
</dbReference>
<evidence type="ECO:0000256" key="7">
    <source>
        <dbReference type="ARBA" id="ARBA00023098"/>
    </source>
</evidence>
<keyword evidence="5" id="KW-0276">Fatty acid metabolism</keyword>
<sequence>MSAMEKMPLMKSVVYESLRIEPPVASQYGRAKKHIVIESHDALFEIKEGELLYGFQPFATKDPKIFDRAEEFVPDRFIGDSEVKLLKHVLWSNGPETENPSANNKQCAGKDFVVLVSRLLLVELFLRYDSFEIEVGQSPLGAAITLTSLKRASF</sequence>
<dbReference type="STRING" id="4072.A0A2G2ZRY7"/>
<protein>
    <submittedName>
        <fullName evidence="11">Allene oxide synthase 4</fullName>
    </submittedName>
</protein>
<keyword evidence="12" id="KW-1185">Reference proteome</keyword>
<dbReference type="InterPro" id="IPR036396">
    <property type="entry name" value="Cyt_P450_sf"/>
</dbReference>
<gene>
    <name evidence="11" type="ORF">T459_13166</name>
</gene>
<dbReference type="OMA" id="EDACHNI"/>
<evidence type="ECO:0000256" key="6">
    <source>
        <dbReference type="ARBA" id="ARBA00023004"/>
    </source>
</evidence>
<dbReference type="GO" id="GO:0020037">
    <property type="term" value="F:heme binding"/>
    <property type="evidence" value="ECO:0007669"/>
    <property type="project" value="InterPro"/>
</dbReference>
<dbReference type="GO" id="GO:0006633">
    <property type="term" value="P:fatty acid biosynthetic process"/>
    <property type="evidence" value="ECO:0007669"/>
    <property type="project" value="UniProtKB-KW"/>
</dbReference>
<keyword evidence="4" id="KW-0925">Oxylipin biosynthesis</keyword>
<dbReference type="EMBL" id="AYRZ02000004">
    <property type="protein sequence ID" value="PHT84723.1"/>
    <property type="molecule type" value="Genomic_DNA"/>
</dbReference>
<dbReference type="SUPFAM" id="SSF48264">
    <property type="entry name" value="Cytochrome P450"/>
    <property type="match status" value="1"/>
</dbReference>
<evidence type="ECO:0000256" key="2">
    <source>
        <dbReference type="ARBA" id="ARBA00022516"/>
    </source>
</evidence>
<keyword evidence="8" id="KW-0275">Fatty acid biosynthesis</keyword>
<keyword evidence="2" id="KW-0444">Lipid biosynthesis</keyword>
<dbReference type="InterPro" id="IPR002403">
    <property type="entry name" value="Cyt_P450_E_grp-IV"/>
</dbReference>
<keyword evidence="9" id="KW-0456">Lyase</keyword>
<comment type="similarity">
    <text evidence="1">Belongs to the cytochrome P450 family.</text>
</comment>
<dbReference type="PANTHER" id="PTHR24286">
    <property type="entry name" value="CYTOCHROME P450 26"/>
    <property type="match status" value="1"/>
</dbReference>
<dbReference type="PRINTS" id="PR00465">
    <property type="entry name" value="EP450IV"/>
</dbReference>